<organism evidence="2 3">
    <name type="scientific">Thermodesulforhabdus norvegica</name>
    <dbReference type="NCBI Taxonomy" id="39841"/>
    <lineage>
        <taxon>Bacteria</taxon>
        <taxon>Pseudomonadati</taxon>
        <taxon>Thermodesulfobacteriota</taxon>
        <taxon>Syntrophobacteria</taxon>
        <taxon>Syntrophobacterales</taxon>
        <taxon>Thermodesulforhabdaceae</taxon>
        <taxon>Thermodesulforhabdus</taxon>
    </lineage>
</organism>
<dbReference type="STRING" id="39841.SAMN05660836_00147"/>
<sequence>MKLEDVCISGREIFSKSRRLCSFAAFALYLTGLISLILCLSSCTPGFVHLGGKLKKSGVATADRCALWEQYFCRLQGRVVVEGSERAFTLVIWSAPERIRVDVVSGWGGTVAVGIFDEKRDNLVWLPSRKEVYLSKDGSQLTKYLLGVEFPPQKIRELISGCGPDMGERRSGYEIRRLIIGEQKKVIVEYDPPFRFSDSGTYPQHILISTEEGSVRLDVETVELRSVETEVYKLSFPGDVKVFRL</sequence>
<dbReference type="RefSeq" id="WP_093392684.1">
    <property type="nucleotide sequence ID" value="NZ_FOUU01000001.1"/>
</dbReference>
<evidence type="ECO:0000256" key="1">
    <source>
        <dbReference type="SAM" id="Phobius"/>
    </source>
</evidence>
<keyword evidence="1" id="KW-0472">Membrane</keyword>
<keyword evidence="3" id="KW-1185">Reference proteome</keyword>
<evidence type="ECO:0000313" key="3">
    <source>
        <dbReference type="Proteomes" id="UP000199611"/>
    </source>
</evidence>
<reference evidence="2 3" key="1">
    <citation type="submission" date="2016-10" db="EMBL/GenBank/DDBJ databases">
        <authorList>
            <person name="de Groot N.N."/>
        </authorList>
    </citation>
    <scope>NUCLEOTIDE SEQUENCE [LARGE SCALE GENOMIC DNA]</scope>
    <source>
        <strain evidence="2 3">DSM 9990</strain>
    </source>
</reference>
<feature type="transmembrane region" description="Helical" evidence="1">
    <location>
        <begin position="20"/>
        <end position="38"/>
    </location>
</feature>
<name>A0A1I4QP89_9BACT</name>
<protein>
    <recommendedName>
        <fullName evidence="4">Outer membrane lipoprotein-sorting protein</fullName>
    </recommendedName>
</protein>
<dbReference type="AlphaFoldDB" id="A0A1I4QP89"/>
<gene>
    <name evidence="2" type="ORF">SAMN05660836_00147</name>
</gene>
<proteinExistence type="predicted"/>
<dbReference type="EMBL" id="FOUU01000001">
    <property type="protein sequence ID" value="SFM41864.1"/>
    <property type="molecule type" value="Genomic_DNA"/>
</dbReference>
<accession>A0A1I4QP89</accession>
<keyword evidence="1" id="KW-0812">Transmembrane</keyword>
<dbReference type="Proteomes" id="UP000199611">
    <property type="component" value="Unassembled WGS sequence"/>
</dbReference>
<evidence type="ECO:0000313" key="2">
    <source>
        <dbReference type="EMBL" id="SFM41864.1"/>
    </source>
</evidence>
<keyword evidence="1" id="KW-1133">Transmembrane helix</keyword>
<evidence type="ECO:0008006" key="4">
    <source>
        <dbReference type="Google" id="ProtNLM"/>
    </source>
</evidence>